<evidence type="ECO:0000256" key="5">
    <source>
        <dbReference type="ARBA" id="ARBA00055538"/>
    </source>
</evidence>
<comment type="similarity">
    <text evidence="2">Belongs to the bacterial solute-binding protein SsuA/TauA family.</text>
</comment>
<evidence type="ECO:0000256" key="7">
    <source>
        <dbReference type="SAM" id="SignalP"/>
    </source>
</evidence>
<dbReference type="InterPro" id="IPR010067">
    <property type="entry name" value="ABC_SsuA_sub-bd"/>
</dbReference>
<dbReference type="RefSeq" id="WP_018082698.1">
    <property type="nucleotide sequence ID" value="NZ_AQWM01000017.1"/>
</dbReference>
<dbReference type="AlphaFoldDB" id="V4PAR9"/>
<dbReference type="OrthoDB" id="6522570at2"/>
<keyword evidence="4 7" id="KW-0732">Signal</keyword>
<dbReference type="NCBIfam" id="TIGR01728">
    <property type="entry name" value="SsuA_fam"/>
    <property type="match status" value="1"/>
</dbReference>
<feature type="signal peptide" evidence="7">
    <location>
        <begin position="1"/>
        <end position="26"/>
    </location>
</feature>
<evidence type="ECO:0000259" key="8">
    <source>
        <dbReference type="SMART" id="SM00062"/>
    </source>
</evidence>
<protein>
    <recommendedName>
        <fullName evidence="6">Putative aliphatic sulfonates-binding protein</fullName>
    </recommendedName>
</protein>
<evidence type="ECO:0000256" key="6">
    <source>
        <dbReference type="ARBA" id="ARBA00070228"/>
    </source>
</evidence>
<reference evidence="9 10" key="1">
    <citation type="journal article" date="2014" name="Nature">
        <title>Sequential evolution of bacterial morphology by co-option of a developmental regulator.</title>
        <authorList>
            <person name="Jiang C."/>
            <person name="Brown P.J."/>
            <person name="Ducret A."/>
            <person name="Brun Y.V."/>
        </authorList>
    </citation>
    <scope>NUCLEOTIDE SEQUENCE [LARGE SCALE GENOMIC DNA]</scope>
    <source>
        <strain evidence="9 10">DSM 16100</strain>
    </source>
</reference>
<dbReference type="Gene3D" id="3.40.190.10">
    <property type="entry name" value="Periplasmic binding protein-like II"/>
    <property type="match status" value="2"/>
</dbReference>
<dbReference type="PATRIC" id="fig|1121022.4.peg.2263"/>
<dbReference type="eggNOG" id="COG0715">
    <property type="taxonomic scope" value="Bacteria"/>
</dbReference>
<evidence type="ECO:0000256" key="4">
    <source>
        <dbReference type="ARBA" id="ARBA00022729"/>
    </source>
</evidence>
<keyword evidence="3" id="KW-0813">Transport</keyword>
<evidence type="ECO:0000256" key="1">
    <source>
        <dbReference type="ARBA" id="ARBA00004418"/>
    </source>
</evidence>
<dbReference type="PANTHER" id="PTHR30024">
    <property type="entry name" value="ALIPHATIC SULFONATES-BINDING PROTEIN-RELATED"/>
    <property type="match status" value="1"/>
</dbReference>
<dbReference type="InterPro" id="IPR001638">
    <property type="entry name" value="Solute-binding_3/MltF_N"/>
</dbReference>
<dbReference type="SMART" id="SM00062">
    <property type="entry name" value="PBPb"/>
    <property type="match status" value="1"/>
</dbReference>
<comment type="function">
    <text evidence="5">Part of a binding-protein-dependent transport system for aliphatic sulfonates. Putative binding protein.</text>
</comment>
<comment type="caution">
    <text evidence="9">The sequence shown here is derived from an EMBL/GenBank/DDBJ whole genome shotgun (WGS) entry which is preliminary data.</text>
</comment>
<gene>
    <name evidence="9" type="ORF">ABENE_11185</name>
</gene>
<accession>V4PAR9</accession>
<dbReference type="CDD" id="cd13558">
    <property type="entry name" value="PBP2_SsuA_like_2"/>
    <property type="match status" value="1"/>
</dbReference>
<dbReference type="PANTHER" id="PTHR30024:SF48">
    <property type="entry name" value="ABC TRANSPORTER SUBSTRATE-BINDING PROTEIN"/>
    <property type="match status" value="1"/>
</dbReference>
<feature type="domain" description="Solute-binding protein family 3/N-terminal" evidence="8">
    <location>
        <begin position="36"/>
        <end position="249"/>
    </location>
</feature>
<dbReference type="Pfam" id="PF09084">
    <property type="entry name" value="NMT1"/>
    <property type="match status" value="1"/>
</dbReference>
<dbReference type="EMBL" id="AWGB01000020">
    <property type="protein sequence ID" value="ESQ91007.1"/>
    <property type="molecule type" value="Genomic_DNA"/>
</dbReference>
<evidence type="ECO:0000256" key="2">
    <source>
        <dbReference type="ARBA" id="ARBA00010742"/>
    </source>
</evidence>
<evidence type="ECO:0000313" key="9">
    <source>
        <dbReference type="EMBL" id="ESQ91007.1"/>
    </source>
</evidence>
<dbReference type="Proteomes" id="UP000017837">
    <property type="component" value="Unassembled WGS sequence"/>
</dbReference>
<feature type="chain" id="PRO_5004724735" description="Putative aliphatic sulfonates-binding protein" evidence="7">
    <location>
        <begin position="27"/>
        <end position="321"/>
    </location>
</feature>
<name>V4PAR9_9CAUL</name>
<organism evidence="9 10">
    <name type="scientific">Asticcacaulis benevestitus DSM 16100 = ATCC BAA-896</name>
    <dbReference type="NCBI Taxonomy" id="1121022"/>
    <lineage>
        <taxon>Bacteria</taxon>
        <taxon>Pseudomonadati</taxon>
        <taxon>Pseudomonadota</taxon>
        <taxon>Alphaproteobacteria</taxon>
        <taxon>Caulobacterales</taxon>
        <taxon>Caulobacteraceae</taxon>
        <taxon>Asticcacaulis</taxon>
    </lineage>
</organism>
<proteinExistence type="inferred from homology"/>
<comment type="subcellular location">
    <subcellularLocation>
        <location evidence="1">Periplasm</location>
    </subcellularLocation>
</comment>
<dbReference type="GO" id="GO:0042597">
    <property type="term" value="C:periplasmic space"/>
    <property type="evidence" value="ECO:0007669"/>
    <property type="project" value="UniProtKB-SubCell"/>
</dbReference>
<dbReference type="PROSITE" id="PS51257">
    <property type="entry name" value="PROKAR_LIPOPROTEIN"/>
    <property type="match status" value="1"/>
</dbReference>
<evidence type="ECO:0000256" key="3">
    <source>
        <dbReference type="ARBA" id="ARBA00022448"/>
    </source>
</evidence>
<evidence type="ECO:0000313" key="10">
    <source>
        <dbReference type="Proteomes" id="UP000017837"/>
    </source>
</evidence>
<dbReference type="STRING" id="1121022.GCA_000376105_03031"/>
<dbReference type="FunFam" id="3.40.190.10:FF:000050">
    <property type="entry name" value="Sulfonate ABC transporter substrate-binding protein"/>
    <property type="match status" value="1"/>
</dbReference>
<dbReference type="GO" id="GO:0042626">
    <property type="term" value="F:ATPase-coupled transmembrane transporter activity"/>
    <property type="evidence" value="ECO:0007669"/>
    <property type="project" value="InterPro"/>
</dbReference>
<keyword evidence="10" id="KW-1185">Reference proteome</keyword>
<sequence>MPISRRLFTVLTLAAATSLASCGPQADKGTSASAVVLKVGNQKGTTRALMTASHALDGAPYSVEWSEFPAAQHLLEGLNAGAVDVGLVGDAPYLFAFANGSPLKVVSAIAYGDGSSTALIVPATSKAQNLSDLKGKRIATGKISVGHYLLLLALEKEGLTTKDVQIVFLAPADAKAAFASGSIDAWSTWAPFLTTSVQQDHARVLVSGKGLMTSHAYQVATPAAIHDKAAALHDFDARLAKAYVWGAAHPEDYAAALSKDTGLPIDIAAAMVRQTSPRIVPLDDSILAEADGVVDHLSKASDTPPQKRPIADAFAEDFRSK</sequence>
<dbReference type="SUPFAM" id="SSF53850">
    <property type="entry name" value="Periplasmic binding protein-like II"/>
    <property type="match status" value="1"/>
</dbReference>
<dbReference type="InterPro" id="IPR015168">
    <property type="entry name" value="SsuA/THI5"/>
</dbReference>
<dbReference type="GO" id="GO:0016020">
    <property type="term" value="C:membrane"/>
    <property type="evidence" value="ECO:0007669"/>
    <property type="project" value="InterPro"/>
</dbReference>